<accession>A0A0D3H3S7</accession>
<protein>
    <recommendedName>
        <fullName evidence="3">Glabrous enhancer-binding protein-like DBD domain-containing protein</fullName>
    </recommendedName>
</protein>
<sequence length="246" mass="26976">MATTRRRPASAIPSSSAPADELPGRGGDALGAERLEGSVPAGELVKAKATKKPVAFARVWSEADELRILECLAAHVEKHGAPPGRSQLPEVLAGRGLDKEEFTVSEIYEKVRRLRTQYDKMLSGPRPVPGDNRFELSCAIWGNPVAPPPTSPAPEKSSIPASGTRGRRDLEELRPLYPYLVDEVERISTNELGGHVLKMGLEFIDDGTAVRMNGMAKKQRVLELKTMLKLDSMRKEVTRTLLNNMD</sequence>
<comment type="similarity">
    <text evidence="1">Belongs to the GeBP family.</text>
</comment>
<dbReference type="GO" id="GO:0005634">
    <property type="term" value="C:nucleus"/>
    <property type="evidence" value="ECO:0007669"/>
    <property type="project" value="TreeGrafter"/>
</dbReference>
<organism evidence="4">
    <name type="scientific">Oryza barthii</name>
    <dbReference type="NCBI Taxonomy" id="65489"/>
    <lineage>
        <taxon>Eukaryota</taxon>
        <taxon>Viridiplantae</taxon>
        <taxon>Streptophyta</taxon>
        <taxon>Embryophyta</taxon>
        <taxon>Tracheophyta</taxon>
        <taxon>Spermatophyta</taxon>
        <taxon>Magnoliopsida</taxon>
        <taxon>Liliopsida</taxon>
        <taxon>Poales</taxon>
        <taxon>Poaceae</taxon>
        <taxon>BOP clade</taxon>
        <taxon>Oryzoideae</taxon>
        <taxon>Oryzeae</taxon>
        <taxon>Oryzinae</taxon>
        <taxon>Oryza</taxon>
    </lineage>
</organism>
<reference evidence="4" key="2">
    <citation type="submission" date="2015-03" db="UniProtKB">
        <authorList>
            <consortium name="EnsemblPlants"/>
        </authorList>
    </citation>
    <scope>IDENTIFICATION</scope>
</reference>
<proteinExistence type="inferred from homology"/>
<evidence type="ECO:0000313" key="5">
    <source>
        <dbReference type="Proteomes" id="UP000026960"/>
    </source>
</evidence>
<name>A0A0D3H3S7_9ORYZ</name>
<feature type="region of interest" description="Disordered" evidence="2">
    <location>
        <begin position="1"/>
        <end position="32"/>
    </location>
</feature>
<dbReference type="InterPro" id="IPR053932">
    <property type="entry name" value="GeBP-like_DBD"/>
</dbReference>
<evidence type="ECO:0000259" key="3">
    <source>
        <dbReference type="Pfam" id="PF04504"/>
    </source>
</evidence>
<dbReference type="AlphaFoldDB" id="A0A0D3H3S7"/>
<dbReference type="EnsemblPlants" id="OBART09G01230.1">
    <property type="protein sequence ID" value="OBART09G01230.1"/>
    <property type="gene ID" value="OBART09G01230"/>
</dbReference>
<evidence type="ECO:0000313" key="4">
    <source>
        <dbReference type="EnsemblPlants" id="OBART09G01230.1"/>
    </source>
</evidence>
<dbReference type="PANTHER" id="PTHR31662:SF9">
    <property type="entry name" value="OS09G0126600 PROTEIN"/>
    <property type="match status" value="1"/>
</dbReference>
<feature type="region of interest" description="Disordered" evidence="2">
    <location>
        <begin position="145"/>
        <end position="167"/>
    </location>
</feature>
<dbReference type="Pfam" id="PF04504">
    <property type="entry name" value="GeBP-like_DBD"/>
    <property type="match status" value="1"/>
</dbReference>
<dbReference type="PaxDb" id="65489-OBART09G01230.1"/>
<keyword evidence="5" id="KW-1185">Reference proteome</keyword>
<feature type="compositionally biased region" description="Low complexity" evidence="2">
    <location>
        <begin position="9"/>
        <end position="19"/>
    </location>
</feature>
<evidence type="ECO:0000256" key="1">
    <source>
        <dbReference type="ARBA" id="ARBA00010820"/>
    </source>
</evidence>
<dbReference type="PANTHER" id="PTHR31662">
    <property type="entry name" value="BNAANNG10740D PROTEIN-RELATED"/>
    <property type="match status" value="1"/>
</dbReference>
<dbReference type="GO" id="GO:0006355">
    <property type="term" value="P:regulation of DNA-templated transcription"/>
    <property type="evidence" value="ECO:0007669"/>
    <property type="project" value="InterPro"/>
</dbReference>
<dbReference type="Gramene" id="OBART09G01230.1">
    <property type="protein sequence ID" value="OBART09G01230.1"/>
    <property type="gene ID" value="OBART09G01230"/>
</dbReference>
<dbReference type="InterPro" id="IPR007592">
    <property type="entry name" value="GEBP"/>
</dbReference>
<feature type="domain" description="Glabrous enhancer-binding protein-like DBD" evidence="3">
    <location>
        <begin position="56"/>
        <end position="142"/>
    </location>
</feature>
<dbReference type="Proteomes" id="UP000026960">
    <property type="component" value="Chromosome 9"/>
</dbReference>
<dbReference type="eggNOG" id="ENOG502R60T">
    <property type="taxonomic scope" value="Eukaryota"/>
</dbReference>
<reference evidence="4" key="1">
    <citation type="journal article" date="2009" name="Rice">
        <title>De Novo Next Generation Sequencing of Plant Genomes.</title>
        <authorList>
            <person name="Rounsley S."/>
            <person name="Marri P.R."/>
            <person name="Yu Y."/>
            <person name="He R."/>
            <person name="Sisneros N."/>
            <person name="Goicoechea J.L."/>
            <person name="Lee S.J."/>
            <person name="Angelova A."/>
            <person name="Kudrna D."/>
            <person name="Luo M."/>
            <person name="Affourtit J."/>
            <person name="Desany B."/>
            <person name="Knight J."/>
            <person name="Niazi F."/>
            <person name="Egholm M."/>
            <person name="Wing R.A."/>
        </authorList>
    </citation>
    <scope>NUCLEOTIDE SEQUENCE [LARGE SCALE GENOMIC DNA]</scope>
    <source>
        <strain evidence="4">cv. IRGC 105608</strain>
    </source>
</reference>
<evidence type="ECO:0000256" key="2">
    <source>
        <dbReference type="SAM" id="MobiDB-lite"/>
    </source>
</evidence>
<dbReference type="HOGENOM" id="CLU_1139567_0_0_1"/>